<dbReference type="EMBL" id="VSGZ01000039">
    <property type="protein sequence ID" value="TXY90228.1"/>
    <property type="molecule type" value="Genomic_DNA"/>
</dbReference>
<accession>A0A5C9STQ5</accession>
<reference evidence="1 2" key="1">
    <citation type="submission" date="2019-06" db="EMBL/GenBank/DDBJ databases">
        <title>Vibrio cholerae phylogeny based on whole-genome sequencing reveals genetic diversity and population strucutre.</title>
        <authorList>
            <person name="Zhiqiu Y."/>
            <person name="Bin L."/>
            <person name="Lingyan J."/>
        </authorList>
    </citation>
    <scope>NUCLEOTIDE SEQUENCE [LARGE SCALE GENOMIC DNA]</scope>
    <source>
        <strain evidence="1 2">N2768</strain>
    </source>
</reference>
<dbReference type="RefSeq" id="WP_000143890.1">
    <property type="nucleotide sequence ID" value="NZ_JAEMEY010000044.1"/>
</dbReference>
<sequence>MTFQHLLEQALYSSAIIHQPHALKAYLSTKFLCEYLDCSEKLLVQVSRLIEQDALKISCNYTDTVQQVNFSSVRRHRILERGIYPASYQAMSQWHDEKGFKDIFQHYVSRASRHSEYLSHNVTILLALNEVYKLLSPDSIPIFLNRLTEFVTSTFIGEEHQSEPMLSTPNREGDILNACLEQPGFFGHNLITLAWIIRCKDRLSNIQYESMLCNLNIQAVSSLEDSDDELDSNIWNLCWMSDRYEDFLAQIESLVFENSVNLHQITLADALCFLQNQYPEQTARLARVADYQTRMCAK</sequence>
<gene>
    <name evidence="1" type="ORF">FXE67_15500</name>
</gene>
<evidence type="ECO:0000313" key="2">
    <source>
        <dbReference type="Proteomes" id="UP000323583"/>
    </source>
</evidence>
<evidence type="ECO:0000313" key="1">
    <source>
        <dbReference type="EMBL" id="TXY90228.1"/>
    </source>
</evidence>
<comment type="caution">
    <text evidence="1">The sequence shown here is derived from an EMBL/GenBank/DDBJ whole genome shotgun (WGS) entry which is preliminary data.</text>
</comment>
<proteinExistence type="predicted"/>
<protein>
    <submittedName>
        <fullName evidence="1">Uncharacterized protein</fullName>
    </submittedName>
</protein>
<organism evidence="1 2">
    <name type="scientific">Vibrio cholerae</name>
    <dbReference type="NCBI Taxonomy" id="666"/>
    <lineage>
        <taxon>Bacteria</taxon>
        <taxon>Pseudomonadati</taxon>
        <taxon>Pseudomonadota</taxon>
        <taxon>Gammaproteobacteria</taxon>
        <taxon>Vibrionales</taxon>
        <taxon>Vibrionaceae</taxon>
        <taxon>Vibrio</taxon>
    </lineage>
</organism>
<name>A0A5C9STQ5_VIBCL</name>
<dbReference type="AlphaFoldDB" id="A0A5C9STQ5"/>
<dbReference type="Proteomes" id="UP000323583">
    <property type="component" value="Unassembled WGS sequence"/>
</dbReference>